<dbReference type="RefSeq" id="WP_174406558.1">
    <property type="nucleotide sequence ID" value="NZ_BLVO01000016.1"/>
</dbReference>
<dbReference type="EMBL" id="BLVO01000016">
    <property type="protein sequence ID" value="GFM34910.1"/>
    <property type="molecule type" value="Genomic_DNA"/>
</dbReference>
<name>A0A7J0BMJ1_9BACT</name>
<protein>
    <submittedName>
        <fullName evidence="1">Uncharacterized protein</fullName>
    </submittedName>
</protein>
<dbReference type="Proteomes" id="UP000503840">
    <property type="component" value="Unassembled WGS sequence"/>
</dbReference>
<accession>A0A7J0BMJ1</accession>
<gene>
    <name evidence="1" type="ORF">DSM101010T_32750</name>
</gene>
<organism evidence="1 2">
    <name type="scientific">Desulfovibrio subterraneus</name>
    <dbReference type="NCBI Taxonomy" id="2718620"/>
    <lineage>
        <taxon>Bacteria</taxon>
        <taxon>Pseudomonadati</taxon>
        <taxon>Thermodesulfobacteriota</taxon>
        <taxon>Desulfovibrionia</taxon>
        <taxon>Desulfovibrionales</taxon>
        <taxon>Desulfovibrionaceae</taxon>
        <taxon>Desulfovibrio</taxon>
    </lineage>
</organism>
<evidence type="ECO:0000313" key="1">
    <source>
        <dbReference type="EMBL" id="GFM34910.1"/>
    </source>
</evidence>
<reference evidence="1 2" key="1">
    <citation type="submission" date="2020-05" db="EMBL/GenBank/DDBJ databases">
        <title>Draft genome sequence of Desulfovibrio sp. strain HN2T.</title>
        <authorList>
            <person name="Ueno A."/>
            <person name="Tamazawa S."/>
            <person name="Tamamura S."/>
            <person name="Murakami T."/>
            <person name="Kiyama T."/>
            <person name="Inomata H."/>
            <person name="Amano Y."/>
            <person name="Miyakawa K."/>
            <person name="Tamaki H."/>
            <person name="Naganuma T."/>
            <person name="Kaneko K."/>
        </authorList>
    </citation>
    <scope>NUCLEOTIDE SEQUENCE [LARGE SCALE GENOMIC DNA]</scope>
    <source>
        <strain evidence="1 2">HN2</strain>
    </source>
</reference>
<proteinExistence type="predicted"/>
<comment type="caution">
    <text evidence="1">The sequence shown here is derived from an EMBL/GenBank/DDBJ whole genome shotgun (WGS) entry which is preliminary data.</text>
</comment>
<sequence length="196" mass="22607">MSACFAPRPSGILPVRLLRNIRLARFFRSTPAARTVRICLCTALLCLLLAPAETTTARAQDLKGKTNINLVRDRYRKVSRTLPSVVNAQENEEAIRERLSCYEGYHDYTQRIKICNNTYIKEVVRLARKSIHSRPSLGEFVLNVGICPVLFNLCIGQTDNDRERCILFERQCIDYTLDVYWRGAAQYTQQTYRLNQ</sequence>
<evidence type="ECO:0000313" key="2">
    <source>
        <dbReference type="Proteomes" id="UP000503840"/>
    </source>
</evidence>
<keyword evidence="2" id="KW-1185">Reference proteome</keyword>
<dbReference type="AlphaFoldDB" id="A0A7J0BMJ1"/>